<name>A0A5K0U8C0_9VIRU</name>
<keyword evidence="1" id="KW-0677">Repeat</keyword>
<keyword evidence="4" id="KW-1185">Reference proteome</keyword>
<evidence type="ECO:0000259" key="2">
    <source>
        <dbReference type="PROSITE" id="PS50825"/>
    </source>
</evidence>
<accession>A0A5K0U8C0</accession>
<dbReference type="EMBL" id="UPSH01000001">
    <property type="protein sequence ID" value="VBB17563.1"/>
    <property type="molecule type" value="Genomic_DNA"/>
</dbReference>
<comment type="caution">
    <text evidence="3">The sequence shown here is derived from an EMBL/GenBank/DDBJ whole genome shotgun (WGS) entry which is preliminary data.</text>
</comment>
<evidence type="ECO:0000256" key="1">
    <source>
        <dbReference type="ARBA" id="ARBA00022737"/>
    </source>
</evidence>
<proteinExistence type="predicted"/>
<dbReference type="Proteomes" id="UP000594342">
    <property type="component" value="Unassembled WGS sequence"/>
</dbReference>
<dbReference type="InterPro" id="IPR003410">
    <property type="entry name" value="HYR_dom"/>
</dbReference>
<gene>
    <name evidence="3" type="ORF">YASMINEVIRUS_25</name>
</gene>
<protein>
    <submittedName>
        <fullName evidence="3">T9SS C-terminal target domain-containing protein</fullName>
    </submittedName>
</protein>
<sequence>MKFYLCLLFLVVVNVLSHTTKICAVTNQASFTTQASVTFYACTNNNISDVTGVTGKLYVDGEGYNFTQLVPYNSTLIPASAKCISCNVTGVLRACQVVTVQGLDNGYHSVGTSCSSAFECPLCNYPRLNLTNIDTNPCTVDGDPPCVTCVKTVRVYVDNLCRAVMPDITNKTYACDRCSPTRISQSIPQGTSLSLGQINVTMTAIDVSNNFGTCETVVNVIDNIPPTLTLVPSVATLWPPNHKMVNVSINFSFSDNCPLTNATQSVLQYNITNVVVDDPGNGSGNTAVDWNIINRNLVELRAERSGTGNGRTYYIVGFGLDGNNNIVFATTTVVVPHNM</sequence>
<dbReference type="PROSITE" id="PS50825">
    <property type="entry name" value="HYR"/>
    <property type="match status" value="1"/>
</dbReference>
<feature type="domain" description="HYR" evidence="2">
    <location>
        <begin position="140"/>
        <end position="222"/>
    </location>
</feature>
<reference evidence="3 4" key="1">
    <citation type="submission" date="2018-10" db="EMBL/GenBank/DDBJ databases">
        <authorList>
            <consortium name="IHU Genomes"/>
        </authorList>
    </citation>
    <scope>NUCLEOTIDE SEQUENCE [LARGE SCALE GENOMIC DNA]</scope>
    <source>
        <strain evidence="3 4">A1</strain>
    </source>
</reference>
<evidence type="ECO:0000313" key="3">
    <source>
        <dbReference type="EMBL" id="VBB17563.1"/>
    </source>
</evidence>
<organism evidence="3 4">
    <name type="scientific">Yasminevirus sp. GU-2018</name>
    <dbReference type="NCBI Taxonomy" id="2420051"/>
    <lineage>
        <taxon>Viruses</taxon>
        <taxon>Varidnaviria</taxon>
        <taxon>Bamfordvirae</taxon>
        <taxon>Nucleocytoviricota</taxon>
        <taxon>Megaviricetes</taxon>
        <taxon>Imitervirales</taxon>
        <taxon>Mimiviridae</taxon>
        <taxon>Klosneuvirinae</taxon>
        <taxon>Yasminevirus</taxon>
        <taxon>Yasminevirus saudimassiliense</taxon>
    </lineage>
</organism>
<evidence type="ECO:0000313" key="4">
    <source>
        <dbReference type="Proteomes" id="UP000594342"/>
    </source>
</evidence>